<dbReference type="InterPro" id="IPR039294">
    <property type="entry name" value="EIF1AD"/>
</dbReference>
<reference evidence="9" key="1">
    <citation type="submission" date="2022-11" db="UniProtKB">
        <authorList>
            <consortium name="WormBaseParasite"/>
        </authorList>
    </citation>
    <scope>IDENTIFICATION</scope>
</reference>
<dbReference type="Pfam" id="PF01176">
    <property type="entry name" value="eIF-1a"/>
    <property type="match status" value="1"/>
</dbReference>
<evidence type="ECO:0000256" key="5">
    <source>
        <dbReference type="PROSITE-ProRule" id="PRU00181"/>
    </source>
</evidence>
<dbReference type="SMART" id="SM00652">
    <property type="entry name" value="eIF1a"/>
    <property type="match status" value="1"/>
</dbReference>
<dbReference type="GO" id="GO:0003743">
    <property type="term" value="F:translation initiation factor activity"/>
    <property type="evidence" value="ECO:0007669"/>
    <property type="project" value="UniProtKB-UniRule"/>
</dbReference>
<evidence type="ECO:0000256" key="4">
    <source>
        <dbReference type="ARBA" id="ARBA00031998"/>
    </source>
</evidence>
<evidence type="ECO:0000259" key="7">
    <source>
        <dbReference type="PROSITE" id="PS50832"/>
    </source>
</evidence>
<evidence type="ECO:0000256" key="6">
    <source>
        <dbReference type="SAM" id="MobiDB-lite"/>
    </source>
</evidence>
<keyword evidence="8" id="KW-1185">Reference proteome</keyword>
<dbReference type="GO" id="GO:0003723">
    <property type="term" value="F:RNA binding"/>
    <property type="evidence" value="ECO:0007669"/>
    <property type="project" value="UniProtKB-KW"/>
</dbReference>
<feature type="domain" description="S1-like" evidence="7">
    <location>
        <begin position="1"/>
        <end position="74"/>
    </location>
</feature>
<keyword evidence="5" id="KW-0396">Initiation factor</keyword>
<feature type="region of interest" description="Disordered" evidence="6">
    <location>
        <begin position="102"/>
        <end position="142"/>
    </location>
</feature>
<dbReference type="AlphaFoldDB" id="A0A914CL91"/>
<dbReference type="Gene3D" id="2.40.50.140">
    <property type="entry name" value="Nucleic acid-binding proteins"/>
    <property type="match status" value="1"/>
</dbReference>
<dbReference type="InterPro" id="IPR006196">
    <property type="entry name" value="RNA-binding_domain_S1_IF1"/>
</dbReference>
<dbReference type="PANTHER" id="PTHR21641">
    <property type="entry name" value="TRANSLATION INITIATION FACTOR-RELATED"/>
    <property type="match status" value="1"/>
</dbReference>
<organism evidence="8 9">
    <name type="scientific">Acrobeloides nanus</name>
    <dbReference type="NCBI Taxonomy" id="290746"/>
    <lineage>
        <taxon>Eukaryota</taxon>
        <taxon>Metazoa</taxon>
        <taxon>Ecdysozoa</taxon>
        <taxon>Nematoda</taxon>
        <taxon>Chromadorea</taxon>
        <taxon>Rhabditida</taxon>
        <taxon>Tylenchina</taxon>
        <taxon>Cephalobomorpha</taxon>
        <taxon>Cephaloboidea</taxon>
        <taxon>Cephalobidae</taxon>
        <taxon>Acrobeloides</taxon>
    </lineage>
</organism>
<dbReference type="InterPro" id="IPR001253">
    <property type="entry name" value="TIF_eIF-1A"/>
</dbReference>
<keyword evidence="5" id="KW-0648">Protein biosynthesis</keyword>
<dbReference type="InterPro" id="IPR012340">
    <property type="entry name" value="NA-bd_OB-fold"/>
</dbReference>
<protein>
    <recommendedName>
        <fullName evidence="2">Probable RNA-binding protein EIF1AD</fullName>
    </recommendedName>
    <alternativeName>
        <fullName evidence="4">Eukaryotic translation initiation factor 1A domain-containing protein</fullName>
    </alternativeName>
</protein>
<keyword evidence="3" id="KW-0694">RNA-binding</keyword>
<feature type="compositionally biased region" description="Acidic residues" evidence="6">
    <location>
        <begin position="119"/>
        <end position="142"/>
    </location>
</feature>
<evidence type="ECO:0000256" key="3">
    <source>
        <dbReference type="ARBA" id="ARBA00022884"/>
    </source>
</evidence>
<dbReference type="PANTHER" id="PTHR21641:SF0">
    <property type="entry name" value="RNA-BINDING PROTEIN EIF1AD-RELATED"/>
    <property type="match status" value="1"/>
</dbReference>
<proteinExistence type="inferred from homology"/>
<comment type="similarity">
    <text evidence="1">Belongs to the EIF1AD family.</text>
</comment>
<evidence type="ECO:0000313" key="8">
    <source>
        <dbReference type="Proteomes" id="UP000887540"/>
    </source>
</evidence>
<dbReference type="SUPFAM" id="SSF50249">
    <property type="entry name" value="Nucleic acid-binding proteins"/>
    <property type="match status" value="1"/>
</dbReference>
<dbReference type="PROSITE" id="PS50832">
    <property type="entry name" value="S1_IF1_TYPE"/>
    <property type="match status" value="1"/>
</dbReference>
<dbReference type="Proteomes" id="UP000887540">
    <property type="component" value="Unplaced"/>
</dbReference>
<evidence type="ECO:0000256" key="2">
    <source>
        <dbReference type="ARBA" id="ARBA00020989"/>
    </source>
</evidence>
<accession>A0A914CL91</accession>
<evidence type="ECO:0000256" key="1">
    <source>
        <dbReference type="ARBA" id="ARBA00007340"/>
    </source>
</evidence>
<dbReference type="GO" id="GO:0005634">
    <property type="term" value="C:nucleus"/>
    <property type="evidence" value="ECO:0007669"/>
    <property type="project" value="TreeGrafter"/>
</dbReference>
<evidence type="ECO:0000313" key="9">
    <source>
        <dbReference type="WBParaSite" id="ACRNAN_scaffold1209.g21966.t1"/>
    </source>
</evidence>
<name>A0A914CL91_9BILA</name>
<sequence length="142" mass="16336">MELVLPTEKDLIAQLGNVRGNHLHEVVDENGENYLASMPTKFRHTVWVKRGQFVILQPIEEGDKVRAEILYVLDAENIKYIHEKGRWPKRFDAEAEKIINRSKPTSSAFIDSDLLPPSDSEEEEDMENLLDVDNEEDQSDSD</sequence>
<dbReference type="WBParaSite" id="ACRNAN_scaffold1209.g21966.t1">
    <property type="protein sequence ID" value="ACRNAN_scaffold1209.g21966.t1"/>
    <property type="gene ID" value="ACRNAN_scaffold1209.g21966"/>
</dbReference>